<keyword evidence="1" id="KW-0812">Transmembrane</keyword>
<evidence type="ECO:0000256" key="1">
    <source>
        <dbReference type="SAM" id="Phobius"/>
    </source>
</evidence>
<organism evidence="2 3">
    <name type="scientific">Intestinibacter bartlettii</name>
    <dbReference type="NCBI Taxonomy" id="261299"/>
    <lineage>
        <taxon>Bacteria</taxon>
        <taxon>Bacillati</taxon>
        <taxon>Bacillota</taxon>
        <taxon>Clostridia</taxon>
        <taxon>Peptostreptococcales</taxon>
        <taxon>Peptostreptococcaceae</taxon>
        <taxon>Intestinibacter</taxon>
    </lineage>
</organism>
<reference evidence="2 3" key="1">
    <citation type="submission" date="2021-06" db="EMBL/GenBank/DDBJ databases">
        <authorList>
            <person name="Sun Q."/>
            <person name="Li D."/>
        </authorList>
    </citation>
    <scope>NUCLEOTIDE SEQUENCE [LARGE SCALE GENOMIC DNA]</scope>
    <source>
        <strain evidence="2 3">N19</strain>
    </source>
</reference>
<sequence length="94" mass="10625">MKNNKNKSILKMTLVLQTLYLIVIFLSGIFPDIYVAFWISAALNILSLFLNLANMFSKGNFKFLLLLITICEILLTVFIFLLPEAGVPAPVKLF</sequence>
<feature type="transmembrane region" description="Helical" evidence="1">
    <location>
        <begin position="12"/>
        <end position="30"/>
    </location>
</feature>
<name>A0ABS6E110_9FIRM</name>
<evidence type="ECO:0000313" key="3">
    <source>
        <dbReference type="Proteomes" id="UP001196301"/>
    </source>
</evidence>
<evidence type="ECO:0000313" key="2">
    <source>
        <dbReference type="EMBL" id="MBU5337308.1"/>
    </source>
</evidence>
<protein>
    <submittedName>
        <fullName evidence="2">Uncharacterized protein</fullName>
    </submittedName>
</protein>
<gene>
    <name evidence="2" type="ORF">KQI20_12730</name>
</gene>
<keyword evidence="1" id="KW-1133">Transmembrane helix</keyword>
<comment type="caution">
    <text evidence="2">The sequence shown here is derived from an EMBL/GenBank/DDBJ whole genome shotgun (WGS) entry which is preliminary data.</text>
</comment>
<feature type="transmembrane region" description="Helical" evidence="1">
    <location>
        <begin position="63"/>
        <end position="82"/>
    </location>
</feature>
<dbReference type="Proteomes" id="UP001196301">
    <property type="component" value="Unassembled WGS sequence"/>
</dbReference>
<feature type="transmembrane region" description="Helical" evidence="1">
    <location>
        <begin position="36"/>
        <end position="56"/>
    </location>
</feature>
<dbReference type="EMBL" id="JAHLOQ010000047">
    <property type="protein sequence ID" value="MBU5337308.1"/>
    <property type="molecule type" value="Genomic_DNA"/>
</dbReference>
<keyword evidence="1" id="KW-0472">Membrane</keyword>
<keyword evidence="3" id="KW-1185">Reference proteome</keyword>
<proteinExistence type="predicted"/>
<dbReference type="RefSeq" id="WP_216571866.1">
    <property type="nucleotide sequence ID" value="NZ_JAHLOQ010000047.1"/>
</dbReference>
<accession>A0ABS6E110</accession>